<dbReference type="InterPro" id="IPR012824">
    <property type="entry name" value="CobW"/>
</dbReference>
<feature type="domain" description="CobW C-terminal" evidence="7">
    <location>
        <begin position="252"/>
        <end position="344"/>
    </location>
</feature>
<reference evidence="8 9" key="1">
    <citation type="submission" date="2019-02" db="EMBL/GenBank/DDBJ databases">
        <authorList>
            <person name="Goldberg S.R."/>
            <person name="Haltli B.A."/>
            <person name="Correa H."/>
            <person name="Russell K.G."/>
        </authorList>
    </citation>
    <scope>NUCLEOTIDE SEQUENCE [LARGE SCALE GENOMIC DNA]</scope>
    <source>
        <strain evidence="8 9">JCM 16186</strain>
    </source>
</reference>
<keyword evidence="9" id="KW-1185">Reference proteome</keyword>
<evidence type="ECO:0000313" key="8">
    <source>
        <dbReference type="EMBL" id="MTI26487.1"/>
    </source>
</evidence>
<dbReference type="RefSeq" id="WP_155173501.1">
    <property type="nucleotide sequence ID" value="NZ_BAAAFL010000012.1"/>
</dbReference>
<evidence type="ECO:0000256" key="2">
    <source>
        <dbReference type="ARBA" id="ARBA00022801"/>
    </source>
</evidence>
<evidence type="ECO:0000256" key="1">
    <source>
        <dbReference type="ARBA" id="ARBA00022741"/>
    </source>
</evidence>
<organism evidence="8 9">
    <name type="scientific">Fulvivirga kasyanovii</name>
    <dbReference type="NCBI Taxonomy" id="396812"/>
    <lineage>
        <taxon>Bacteria</taxon>
        <taxon>Pseudomonadati</taxon>
        <taxon>Bacteroidota</taxon>
        <taxon>Cytophagia</taxon>
        <taxon>Cytophagales</taxon>
        <taxon>Fulvivirgaceae</taxon>
        <taxon>Fulvivirga</taxon>
    </lineage>
</organism>
<dbReference type="SUPFAM" id="SSF52540">
    <property type="entry name" value="P-loop containing nucleoside triphosphate hydrolases"/>
    <property type="match status" value="1"/>
</dbReference>
<dbReference type="InterPro" id="IPR036627">
    <property type="entry name" value="CobW-likC_sf"/>
</dbReference>
<dbReference type="Pfam" id="PF02492">
    <property type="entry name" value="cobW"/>
    <property type="match status" value="1"/>
</dbReference>
<dbReference type="Gene3D" id="3.30.1220.10">
    <property type="entry name" value="CobW-like, C-terminal domain"/>
    <property type="match status" value="1"/>
</dbReference>
<comment type="caution">
    <text evidence="8">The sequence shown here is derived from an EMBL/GenBank/DDBJ whole genome shotgun (WGS) entry which is preliminary data.</text>
</comment>
<dbReference type="NCBIfam" id="TIGR02475">
    <property type="entry name" value="CobW"/>
    <property type="match status" value="1"/>
</dbReference>
<comment type="function">
    <text evidence="5">Zinc chaperone that directly transfers zinc cofactor to target proteins, thereby activating them. Zinc is transferred from the CXCC motif in the GTPase domain to the zinc binding site in target proteins in a process requiring GTP hydrolysis.</text>
</comment>
<keyword evidence="2" id="KW-0378">Hydrolase</keyword>
<sequence length="345" mass="38908">MKKIPITIITGFLGVGKTTLVHNMLKNANDKRIAVLVNEFGEVGVDGELIKSGCGDEECNMIELANGCICCTVQEEFLPSMLELIERKDDIDHIVIETSGLAMPKPLVRAVSWPDLKPHITIDAVITVVDAVGLATGEICDREKVQKQRLADDSLDHETSIEELFLDQLTCADLVLISKTDLIDDEELQEIEGVIKEKARTNTKIIPVTNGEIDNGLLLGIEASAEDDLDNRHSIHEHHHEHGHDHDHDDDINTLIIEYPETQDIKQLVKTLNQWVKDNEIYRIKGFVNIPDKPMRMVLQGVGSRFDYYFDRNWKHDEERKTRLVVIGRCLDAQALEPQVESSLL</sequence>
<protein>
    <submittedName>
        <fullName evidence="8">Cobalamin biosynthesis protein CobW</fullName>
    </submittedName>
</protein>
<dbReference type="InterPro" id="IPR003495">
    <property type="entry name" value="CobW/HypB/UreG_nucleotide-bd"/>
</dbReference>
<dbReference type="InterPro" id="IPR011629">
    <property type="entry name" value="CobW-like_C"/>
</dbReference>
<keyword evidence="1" id="KW-0547">Nucleotide-binding</keyword>
<accession>A0ABW9RRY1</accession>
<gene>
    <name evidence="8" type="primary">cobW</name>
    <name evidence="8" type="ORF">E1163_16125</name>
</gene>
<dbReference type="SMART" id="SM00833">
    <property type="entry name" value="CobW_C"/>
    <property type="match status" value="1"/>
</dbReference>
<dbReference type="InterPro" id="IPR051316">
    <property type="entry name" value="Zinc-reg_GTPase_activator"/>
</dbReference>
<evidence type="ECO:0000256" key="4">
    <source>
        <dbReference type="ARBA" id="ARBA00034320"/>
    </source>
</evidence>
<keyword evidence="3" id="KW-0143">Chaperone</keyword>
<name>A0ABW9RRY1_9BACT</name>
<evidence type="ECO:0000256" key="3">
    <source>
        <dbReference type="ARBA" id="ARBA00023186"/>
    </source>
</evidence>
<proteinExistence type="inferred from homology"/>
<dbReference type="Gene3D" id="3.40.50.300">
    <property type="entry name" value="P-loop containing nucleotide triphosphate hydrolases"/>
    <property type="match status" value="1"/>
</dbReference>
<dbReference type="InterPro" id="IPR027417">
    <property type="entry name" value="P-loop_NTPase"/>
</dbReference>
<evidence type="ECO:0000313" key="9">
    <source>
        <dbReference type="Proteomes" id="UP000798808"/>
    </source>
</evidence>
<dbReference type="Proteomes" id="UP000798808">
    <property type="component" value="Unassembled WGS sequence"/>
</dbReference>
<dbReference type="EMBL" id="SMLW01000583">
    <property type="protein sequence ID" value="MTI26487.1"/>
    <property type="molecule type" value="Genomic_DNA"/>
</dbReference>
<evidence type="ECO:0000256" key="5">
    <source>
        <dbReference type="ARBA" id="ARBA00045658"/>
    </source>
</evidence>
<dbReference type="SUPFAM" id="SSF90002">
    <property type="entry name" value="Hypothetical protein YjiA, C-terminal domain"/>
    <property type="match status" value="1"/>
</dbReference>
<dbReference type="CDD" id="cd03112">
    <property type="entry name" value="CobW-like"/>
    <property type="match status" value="1"/>
</dbReference>
<comment type="catalytic activity">
    <reaction evidence="6">
        <text>GTP + H2O = GDP + phosphate + H(+)</text>
        <dbReference type="Rhea" id="RHEA:19669"/>
        <dbReference type="ChEBI" id="CHEBI:15377"/>
        <dbReference type="ChEBI" id="CHEBI:15378"/>
        <dbReference type="ChEBI" id="CHEBI:37565"/>
        <dbReference type="ChEBI" id="CHEBI:43474"/>
        <dbReference type="ChEBI" id="CHEBI:58189"/>
    </reaction>
    <physiologicalReaction direction="left-to-right" evidence="6">
        <dbReference type="Rhea" id="RHEA:19670"/>
    </physiologicalReaction>
</comment>
<dbReference type="PANTHER" id="PTHR13748:SF62">
    <property type="entry name" value="COBW DOMAIN-CONTAINING PROTEIN"/>
    <property type="match status" value="1"/>
</dbReference>
<comment type="similarity">
    <text evidence="4">Belongs to the SIMIBI class G3E GTPase family. ZNG1 subfamily.</text>
</comment>
<dbReference type="PANTHER" id="PTHR13748">
    <property type="entry name" value="COBW-RELATED"/>
    <property type="match status" value="1"/>
</dbReference>
<evidence type="ECO:0000259" key="7">
    <source>
        <dbReference type="SMART" id="SM00833"/>
    </source>
</evidence>
<evidence type="ECO:0000256" key="6">
    <source>
        <dbReference type="ARBA" id="ARBA00049117"/>
    </source>
</evidence>
<dbReference type="Pfam" id="PF07683">
    <property type="entry name" value="CobW_C"/>
    <property type="match status" value="1"/>
</dbReference>